<comment type="cofactor">
    <cofactor evidence="13">
        <name>Mg(2+)</name>
        <dbReference type="ChEBI" id="CHEBI:18420"/>
    </cofactor>
    <cofactor evidence="13">
        <name>Mn(2+)</name>
        <dbReference type="ChEBI" id="CHEBI:29035"/>
    </cofactor>
    <text evidence="13">Binds 2 magnesium or manganese ions per subunit.</text>
</comment>
<dbReference type="PANTHER" id="PTHR23132">
    <property type="entry name" value="D-ALANINE--D-ALANINE LIGASE"/>
    <property type="match status" value="1"/>
</dbReference>
<dbReference type="OrthoDB" id="9813261at2"/>
<dbReference type="Proteomes" id="UP000095662">
    <property type="component" value="Unassembled WGS sequence"/>
</dbReference>
<keyword evidence="9 12" id="KW-0573">Peptidoglycan synthesis</keyword>
<organism evidence="16 17">
    <name type="scientific">[Eubacterium] siraeum</name>
    <dbReference type="NCBI Taxonomy" id="39492"/>
    <lineage>
        <taxon>Bacteria</taxon>
        <taxon>Bacillati</taxon>
        <taxon>Bacillota</taxon>
        <taxon>Clostridia</taxon>
        <taxon>Eubacteriales</taxon>
        <taxon>Oscillospiraceae</taxon>
        <taxon>Oscillospiraceae incertae sedis</taxon>
    </lineage>
</organism>
<dbReference type="InterPro" id="IPR005905">
    <property type="entry name" value="D_ala_D_ala"/>
</dbReference>
<protein>
    <recommendedName>
        <fullName evidence="12">D-alanine--D-alanine ligase</fullName>
        <ecNumber evidence="12">6.3.2.4</ecNumber>
    </recommendedName>
    <alternativeName>
        <fullName evidence="12">D-Ala-D-Ala ligase</fullName>
    </alternativeName>
    <alternativeName>
        <fullName evidence="12">D-alanylalanine synthetase</fullName>
    </alternativeName>
</protein>
<dbReference type="InterPro" id="IPR016185">
    <property type="entry name" value="PreATP-grasp_dom_sf"/>
</dbReference>
<comment type="pathway">
    <text evidence="12">Cell wall biogenesis; peptidoglycan biosynthesis.</text>
</comment>
<dbReference type="GO" id="GO:0046872">
    <property type="term" value="F:metal ion binding"/>
    <property type="evidence" value="ECO:0007669"/>
    <property type="project" value="UniProtKB-KW"/>
</dbReference>
<feature type="binding site" evidence="13">
    <location>
        <position position="302"/>
    </location>
    <ligand>
        <name>Mg(2+)</name>
        <dbReference type="ChEBI" id="CHEBI:18420"/>
        <label>1</label>
    </ligand>
</feature>
<evidence type="ECO:0000256" key="11">
    <source>
        <dbReference type="ARBA" id="ARBA00023316"/>
    </source>
</evidence>
<evidence type="ECO:0000256" key="9">
    <source>
        <dbReference type="ARBA" id="ARBA00022984"/>
    </source>
</evidence>
<evidence type="ECO:0000256" key="4">
    <source>
        <dbReference type="ARBA" id="ARBA00022723"/>
    </source>
</evidence>
<dbReference type="STRING" id="39492.ERS852540_00601"/>
<dbReference type="GO" id="GO:0008360">
    <property type="term" value="P:regulation of cell shape"/>
    <property type="evidence" value="ECO:0007669"/>
    <property type="project" value="UniProtKB-KW"/>
</dbReference>
<dbReference type="InterPro" id="IPR011761">
    <property type="entry name" value="ATP-grasp"/>
</dbReference>
<dbReference type="EMBL" id="CZBY01000003">
    <property type="protein sequence ID" value="CUQ82962.1"/>
    <property type="molecule type" value="Genomic_DNA"/>
</dbReference>
<keyword evidence="10 13" id="KW-0464">Manganese</keyword>
<keyword evidence="5 14" id="KW-0547">Nucleotide-binding</keyword>
<dbReference type="SUPFAM" id="SSF52440">
    <property type="entry name" value="PreATP-grasp domain"/>
    <property type="match status" value="1"/>
</dbReference>
<dbReference type="PANTHER" id="PTHR23132:SF25">
    <property type="entry name" value="D-ALANINE--D-ALANINE LIGASE A"/>
    <property type="match status" value="1"/>
</dbReference>
<comment type="subcellular location">
    <subcellularLocation>
        <location evidence="12">Cytoplasm</location>
    </subcellularLocation>
</comment>
<proteinExistence type="inferred from homology"/>
<accession>A0A174ZAC1</accession>
<evidence type="ECO:0000256" key="14">
    <source>
        <dbReference type="PROSITE-ProRule" id="PRU00409"/>
    </source>
</evidence>
<evidence type="ECO:0000313" key="16">
    <source>
        <dbReference type="EMBL" id="CUQ82962.1"/>
    </source>
</evidence>
<evidence type="ECO:0000256" key="7">
    <source>
        <dbReference type="ARBA" id="ARBA00022842"/>
    </source>
</evidence>
<keyword evidence="7 13" id="KW-0460">Magnesium</keyword>
<dbReference type="Gene3D" id="3.40.50.20">
    <property type="match status" value="1"/>
</dbReference>
<dbReference type="NCBIfam" id="NF002528">
    <property type="entry name" value="PRK01966.1-4"/>
    <property type="match status" value="1"/>
</dbReference>
<dbReference type="SUPFAM" id="SSF56059">
    <property type="entry name" value="Glutathione synthetase ATP-binding domain-like"/>
    <property type="match status" value="1"/>
</dbReference>
<evidence type="ECO:0000256" key="1">
    <source>
        <dbReference type="ARBA" id="ARBA00001936"/>
    </source>
</evidence>
<evidence type="ECO:0000256" key="8">
    <source>
        <dbReference type="ARBA" id="ARBA00022960"/>
    </source>
</evidence>
<dbReference type="Pfam" id="PF07478">
    <property type="entry name" value="Dala_Dala_lig_C"/>
    <property type="match status" value="1"/>
</dbReference>
<dbReference type="PIRSF" id="PIRSF039102">
    <property type="entry name" value="Ddl/VanB"/>
    <property type="match status" value="1"/>
</dbReference>
<comment type="similarity">
    <text evidence="2 12">Belongs to the D-alanine--D-alanine ligase family.</text>
</comment>
<dbReference type="GO" id="GO:0008716">
    <property type="term" value="F:D-alanine-D-alanine ligase activity"/>
    <property type="evidence" value="ECO:0007669"/>
    <property type="project" value="UniProtKB-UniRule"/>
</dbReference>
<evidence type="ECO:0000256" key="12">
    <source>
        <dbReference type="HAMAP-Rule" id="MF_00047"/>
    </source>
</evidence>
<dbReference type="InterPro" id="IPR011127">
    <property type="entry name" value="Dala_Dala_lig_N"/>
</dbReference>
<comment type="function">
    <text evidence="12">Cell wall formation.</text>
</comment>
<keyword evidence="4 13" id="KW-0479">Metal-binding</keyword>
<evidence type="ECO:0000256" key="10">
    <source>
        <dbReference type="ARBA" id="ARBA00023211"/>
    </source>
</evidence>
<dbReference type="AlphaFoldDB" id="A0A174ZAC1"/>
<evidence type="ECO:0000256" key="3">
    <source>
        <dbReference type="ARBA" id="ARBA00022598"/>
    </source>
</evidence>
<dbReference type="GO" id="GO:0005829">
    <property type="term" value="C:cytosol"/>
    <property type="evidence" value="ECO:0007669"/>
    <property type="project" value="TreeGrafter"/>
</dbReference>
<dbReference type="Gene3D" id="3.30.1490.20">
    <property type="entry name" value="ATP-grasp fold, A domain"/>
    <property type="match status" value="1"/>
</dbReference>
<dbReference type="InterPro" id="IPR011095">
    <property type="entry name" value="Dala_Dala_lig_C"/>
</dbReference>
<name>A0A174ZAC1_9FIRM</name>
<evidence type="ECO:0000313" key="17">
    <source>
        <dbReference type="Proteomes" id="UP000095662"/>
    </source>
</evidence>
<dbReference type="PROSITE" id="PS50975">
    <property type="entry name" value="ATP_GRASP"/>
    <property type="match status" value="1"/>
</dbReference>
<dbReference type="GO" id="GO:0071555">
    <property type="term" value="P:cell wall organization"/>
    <property type="evidence" value="ECO:0007669"/>
    <property type="project" value="UniProtKB-KW"/>
</dbReference>
<keyword evidence="8 12" id="KW-0133">Cell shape</keyword>
<dbReference type="Pfam" id="PF01820">
    <property type="entry name" value="Dala_Dala_lig_N"/>
    <property type="match status" value="1"/>
</dbReference>
<keyword evidence="3 12" id="KW-0436">Ligase</keyword>
<dbReference type="EC" id="6.3.2.4" evidence="12"/>
<evidence type="ECO:0000259" key="15">
    <source>
        <dbReference type="PROSITE" id="PS50975"/>
    </source>
</evidence>
<keyword evidence="12" id="KW-0963">Cytoplasm</keyword>
<reference evidence="16 17" key="1">
    <citation type="submission" date="2015-09" db="EMBL/GenBank/DDBJ databases">
        <authorList>
            <consortium name="Pathogen Informatics"/>
        </authorList>
    </citation>
    <scope>NUCLEOTIDE SEQUENCE [LARGE SCALE GENOMIC DNA]</scope>
    <source>
        <strain evidence="16 17">2789STDY5834928</strain>
    </source>
</reference>
<dbReference type="InterPro" id="IPR013815">
    <property type="entry name" value="ATP_grasp_subdomain_1"/>
</dbReference>
<comment type="cofactor">
    <cofactor evidence="1">
        <name>Mn(2+)</name>
        <dbReference type="ChEBI" id="CHEBI:29035"/>
    </cofactor>
</comment>
<evidence type="ECO:0000256" key="2">
    <source>
        <dbReference type="ARBA" id="ARBA00010871"/>
    </source>
</evidence>
<dbReference type="GO" id="GO:0005524">
    <property type="term" value="F:ATP binding"/>
    <property type="evidence" value="ECO:0007669"/>
    <property type="project" value="UniProtKB-UniRule"/>
</dbReference>
<comment type="catalytic activity">
    <reaction evidence="12">
        <text>2 D-alanine + ATP = D-alanyl-D-alanine + ADP + phosphate + H(+)</text>
        <dbReference type="Rhea" id="RHEA:11224"/>
        <dbReference type="ChEBI" id="CHEBI:15378"/>
        <dbReference type="ChEBI" id="CHEBI:30616"/>
        <dbReference type="ChEBI" id="CHEBI:43474"/>
        <dbReference type="ChEBI" id="CHEBI:57416"/>
        <dbReference type="ChEBI" id="CHEBI:57822"/>
        <dbReference type="ChEBI" id="CHEBI:456216"/>
        <dbReference type="EC" id="6.3.2.4"/>
    </reaction>
</comment>
<dbReference type="InterPro" id="IPR000291">
    <property type="entry name" value="D-Ala_lig_Van_CS"/>
</dbReference>
<feature type="domain" description="ATP-grasp" evidence="15">
    <location>
        <begin position="143"/>
        <end position="348"/>
    </location>
</feature>
<evidence type="ECO:0000256" key="6">
    <source>
        <dbReference type="ARBA" id="ARBA00022840"/>
    </source>
</evidence>
<dbReference type="UniPathway" id="UPA00219"/>
<gene>
    <name evidence="16" type="primary">vanA</name>
    <name evidence="12" type="synonym">ddl</name>
    <name evidence="16" type="ORF">ERS852540_00601</name>
</gene>
<evidence type="ECO:0000256" key="13">
    <source>
        <dbReference type="PIRSR" id="PIRSR039102-3"/>
    </source>
</evidence>
<evidence type="ECO:0000256" key="5">
    <source>
        <dbReference type="ARBA" id="ARBA00022741"/>
    </source>
</evidence>
<dbReference type="Gene3D" id="3.30.470.20">
    <property type="entry name" value="ATP-grasp fold, B domain"/>
    <property type="match status" value="1"/>
</dbReference>
<keyword evidence="11 12" id="KW-0961">Cell wall biogenesis/degradation</keyword>
<dbReference type="HAMAP" id="MF_00047">
    <property type="entry name" value="Dala_Dala_lig"/>
    <property type="match status" value="1"/>
</dbReference>
<dbReference type="PROSITE" id="PS00843">
    <property type="entry name" value="DALA_DALA_LIGASE_1"/>
    <property type="match status" value="1"/>
</dbReference>
<dbReference type="GO" id="GO:0009252">
    <property type="term" value="P:peptidoglycan biosynthetic process"/>
    <property type="evidence" value="ECO:0007669"/>
    <property type="project" value="UniProtKB-UniRule"/>
</dbReference>
<keyword evidence="6 14" id="KW-0067">ATP-binding</keyword>
<sequence>MAKKRIAVLFGGASADHAASLHTAYSVLSSLPKEIEPLAIGITRAGRWLFYPGSYENIKDGSWEQDSDCCSCVISPDMTNKGVIKIISDGESTIHRIDAVFPVLHGKYGEDGRVQGLCKLAGLPVIGNDFTAAALCNDRRIMDLVLSDSNIKVIENVTLHRSEMNDMTAAIKKITGKLSFPIYTAPTSCSTSVGACRAENEKELEEAIKASFSHHPYIIAESAVKGRELTCAVLGAKHHDERVAIGELVRTDDSIDKLSEYIASTSELKVPAKLDGLTQNKIKQTARAAYDALSCKCFARVDMVLDNDGEVYVRRVRGIPGLDRQSIFTRLVTESAYSYEEMLRMLIGAVVDLD</sequence>